<dbReference type="Proteomes" id="UP001153954">
    <property type="component" value="Unassembled WGS sequence"/>
</dbReference>
<feature type="region of interest" description="Disordered" evidence="1">
    <location>
        <begin position="148"/>
        <end position="169"/>
    </location>
</feature>
<sequence length="169" mass="19938">MDVTSDEHHDLSVEIQNQKYVRQSTKYKSLAFEVDDIKIFLIFDVPHLLKGVRNNLIEKELRFVHNGQVKFSKWEHQKVLLEIDVGDDHIRLLNKLTKQHINKDKLPKMKVKYAAQVFSQRVSAALRFSAKIKTEAFLTKTAFKLEVPRQPKNGQNQKSRKYELRLRQL</sequence>
<accession>A0AAU9UNH1</accession>
<dbReference type="InterPro" id="IPR048366">
    <property type="entry name" value="TNP-like_GBD"/>
</dbReference>
<proteinExistence type="predicted"/>
<protein>
    <recommendedName>
        <fullName evidence="2">Transposable element P transposase-like GTP-binding insertion domain-containing protein</fullName>
    </recommendedName>
</protein>
<name>A0AAU9UNH1_EUPED</name>
<organism evidence="3 4">
    <name type="scientific">Euphydryas editha</name>
    <name type="common">Edith's checkerspot</name>
    <dbReference type="NCBI Taxonomy" id="104508"/>
    <lineage>
        <taxon>Eukaryota</taxon>
        <taxon>Metazoa</taxon>
        <taxon>Ecdysozoa</taxon>
        <taxon>Arthropoda</taxon>
        <taxon>Hexapoda</taxon>
        <taxon>Insecta</taxon>
        <taxon>Pterygota</taxon>
        <taxon>Neoptera</taxon>
        <taxon>Endopterygota</taxon>
        <taxon>Lepidoptera</taxon>
        <taxon>Glossata</taxon>
        <taxon>Ditrysia</taxon>
        <taxon>Papilionoidea</taxon>
        <taxon>Nymphalidae</taxon>
        <taxon>Nymphalinae</taxon>
        <taxon>Euphydryas</taxon>
    </lineage>
</organism>
<dbReference type="EMBL" id="CAKOGL010000023">
    <property type="protein sequence ID" value="CAH2101101.1"/>
    <property type="molecule type" value="Genomic_DNA"/>
</dbReference>
<gene>
    <name evidence="3" type="ORF">EEDITHA_LOCUS15893</name>
</gene>
<evidence type="ECO:0000313" key="3">
    <source>
        <dbReference type="EMBL" id="CAH2101101.1"/>
    </source>
</evidence>
<evidence type="ECO:0000256" key="1">
    <source>
        <dbReference type="SAM" id="MobiDB-lite"/>
    </source>
</evidence>
<evidence type="ECO:0000259" key="2">
    <source>
        <dbReference type="Pfam" id="PF21788"/>
    </source>
</evidence>
<feature type="compositionally biased region" description="Basic and acidic residues" evidence="1">
    <location>
        <begin position="160"/>
        <end position="169"/>
    </location>
</feature>
<dbReference type="Pfam" id="PF21788">
    <property type="entry name" value="TNP-like_GBD"/>
    <property type="match status" value="1"/>
</dbReference>
<comment type="caution">
    <text evidence="3">The sequence shown here is derived from an EMBL/GenBank/DDBJ whole genome shotgun (WGS) entry which is preliminary data.</text>
</comment>
<reference evidence="3" key="1">
    <citation type="submission" date="2022-03" db="EMBL/GenBank/DDBJ databases">
        <authorList>
            <person name="Tunstrom K."/>
        </authorList>
    </citation>
    <scope>NUCLEOTIDE SEQUENCE</scope>
</reference>
<evidence type="ECO:0000313" key="4">
    <source>
        <dbReference type="Proteomes" id="UP001153954"/>
    </source>
</evidence>
<keyword evidence="4" id="KW-1185">Reference proteome</keyword>
<dbReference type="AlphaFoldDB" id="A0AAU9UNH1"/>
<feature type="domain" description="Transposable element P transposase-like GTP-binding insertion" evidence="2">
    <location>
        <begin position="47"/>
        <end position="138"/>
    </location>
</feature>